<dbReference type="Proteomes" id="UP000675664">
    <property type="component" value="Unassembled WGS sequence"/>
</dbReference>
<evidence type="ECO:0000256" key="3">
    <source>
        <dbReference type="ARBA" id="ARBA00022723"/>
    </source>
</evidence>
<reference evidence="8" key="1">
    <citation type="submission" date="2021-04" db="EMBL/GenBank/DDBJ databases">
        <title>Sinoanaerobacter chloroacetimidivorans sp. nov., an obligate anaerobic bacterium isolated from anaerobic sludge.</title>
        <authorList>
            <person name="Bao Y."/>
        </authorList>
    </citation>
    <scope>NUCLEOTIDE SEQUENCE</scope>
    <source>
        <strain evidence="8">BAD-6</strain>
    </source>
</reference>
<keyword evidence="4 6" id="KW-0862">Zinc</keyword>
<evidence type="ECO:0000256" key="2">
    <source>
        <dbReference type="ARBA" id="ARBA00008072"/>
    </source>
</evidence>
<keyword evidence="3 6" id="KW-0479">Metal-binding</keyword>
<dbReference type="Pfam" id="PF00107">
    <property type="entry name" value="ADH_zinc_N"/>
    <property type="match status" value="1"/>
</dbReference>
<sequence>MKAALWYGRNDIRLVEIPEPEAEPGMIKIKVKWCGICGSDIHEYLSGPIAIPVDVPHPISGKSSPVILGHELSGEVVQVGEDVTKFKAGDRVVVEPLVICGKCPACLEGKYNLCENVGFHGLCGTGGGFAEFTTFPERFVHKIPDTISYEEAALIEPIAVALHSLEVGNFTVGQTAVVIGAGPIGLSTIESLKAAGARTIIAVQRKSVRQKYAKDKGADIVLDPNDEADIVGKIKKITDGGADIVFEVTGSQQGFDIGLKVLKYSGAFVITSIWDDPIRLNLNDLVYSEIKMIGTISSRRNFPMAIQLISNKKIKTEGYITKKIHLGNIIKEGFDALLGPEKKEHVKIIVTPEQSF</sequence>
<protein>
    <submittedName>
        <fullName evidence="8">2,3-butanediol dehydrogenase</fullName>
    </submittedName>
</protein>
<dbReference type="Gene3D" id="3.90.180.10">
    <property type="entry name" value="Medium-chain alcohol dehydrogenases, catalytic domain"/>
    <property type="match status" value="1"/>
</dbReference>
<reference evidence="8" key="2">
    <citation type="submission" date="2021-04" db="EMBL/GenBank/DDBJ databases">
        <authorList>
            <person name="Liu J."/>
        </authorList>
    </citation>
    <scope>NUCLEOTIDE SEQUENCE</scope>
    <source>
        <strain evidence="8">BAD-6</strain>
    </source>
</reference>
<evidence type="ECO:0000313" key="9">
    <source>
        <dbReference type="Proteomes" id="UP000675664"/>
    </source>
</evidence>
<evidence type="ECO:0000256" key="6">
    <source>
        <dbReference type="RuleBase" id="RU361277"/>
    </source>
</evidence>
<dbReference type="RefSeq" id="WP_227017991.1">
    <property type="nucleotide sequence ID" value="NZ_JAGSND010000004.1"/>
</dbReference>
<dbReference type="SUPFAM" id="SSF51735">
    <property type="entry name" value="NAD(P)-binding Rossmann-fold domains"/>
    <property type="match status" value="1"/>
</dbReference>
<dbReference type="InterPro" id="IPR036291">
    <property type="entry name" value="NAD(P)-bd_dom_sf"/>
</dbReference>
<dbReference type="SMART" id="SM00829">
    <property type="entry name" value="PKS_ER"/>
    <property type="match status" value="1"/>
</dbReference>
<dbReference type="Pfam" id="PF08240">
    <property type="entry name" value="ADH_N"/>
    <property type="match status" value="1"/>
</dbReference>
<feature type="domain" description="Enoyl reductase (ER)" evidence="7">
    <location>
        <begin position="8"/>
        <end position="350"/>
    </location>
</feature>
<dbReference type="GO" id="GO:0000721">
    <property type="term" value="F:(R,R)-butanediol dehydrogenase activity"/>
    <property type="evidence" value="ECO:0007669"/>
    <property type="project" value="TreeGrafter"/>
</dbReference>
<dbReference type="PANTHER" id="PTHR43161">
    <property type="entry name" value="SORBITOL DEHYDROGENASE"/>
    <property type="match status" value="1"/>
</dbReference>
<evidence type="ECO:0000256" key="1">
    <source>
        <dbReference type="ARBA" id="ARBA00001947"/>
    </source>
</evidence>
<dbReference type="PROSITE" id="PS00059">
    <property type="entry name" value="ADH_ZINC"/>
    <property type="match status" value="1"/>
</dbReference>
<dbReference type="InterPro" id="IPR013149">
    <property type="entry name" value="ADH-like_C"/>
</dbReference>
<dbReference type="InterPro" id="IPR020843">
    <property type="entry name" value="ER"/>
</dbReference>
<dbReference type="CDD" id="cd08233">
    <property type="entry name" value="butanediol_DH_like"/>
    <property type="match status" value="1"/>
</dbReference>
<dbReference type="PANTHER" id="PTHR43161:SF26">
    <property type="entry name" value="GALACTITOL 1-PHOSPHATE 5-DEHYDROGENASE"/>
    <property type="match status" value="1"/>
</dbReference>
<organism evidence="8 9">
    <name type="scientific">Sinanaerobacter chloroacetimidivorans</name>
    <dbReference type="NCBI Taxonomy" id="2818044"/>
    <lineage>
        <taxon>Bacteria</taxon>
        <taxon>Bacillati</taxon>
        <taxon>Bacillota</taxon>
        <taxon>Clostridia</taxon>
        <taxon>Peptostreptococcales</taxon>
        <taxon>Anaerovoracaceae</taxon>
        <taxon>Sinanaerobacter</taxon>
    </lineage>
</organism>
<keyword evidence="5" id="KW-0560">Oxidoreductase</keyword>
<evidence type="ECO:0000313" key="8">
    <source>
        <dbReference type="EMBL" id="MBR0597864.1"/>
    </source>
</evidence>
<dbReference type="Gene3D" id="3.40.50.720">
    <property type="entry name" value="NAD(P)-binding Rossmann-like Domain"/>
    <property type="match status" value="1"/>
</dbReference>
<proteinExistence type="inferred from homology"/>
<dbReference type="GO" id="GO:0008270">
    <property type="term" value="F:zinc ion binding"/>
    <property type="evidence" value="ECO:0007669"/>
    <property type="project" value="InterPro"/>
</dbReference>
<dbReference type="SUPFAM" id="SSF50129">
    <property type="entry name" value="GroES-like"/>
    <property type="match status" value="1"/>
</dbReference>
<gene>
    <name evidence="8" type="ORF">KCX82_08270</name>
</gene>
<keyword evidence="9" id="KW-1185">Reference proteome</keyword>
<evidence type="ECO:0000256" key="4">
    <source>
        <dbReference type="ARBA" id="ARBA00022833"/>
    </source>
</evidence>
<accession>A0A8J8B146</accession>
<evidence type="ECO:0000256" key="5">
    <source>
        <dbReference type="ARBA" id="ARBA00023002"/>
    </source>
</evidence>
<dbReference type="EMBL" id="JAGSND010000004">
    <property type="protein sequence ID" value="MBR0597864.1"/>
    <property type="molecule type" value="Genomic_DNA"/>
</dbReference>
<comment type="similarity">
    <text evidence="2 6">Belongs to the zinc-containing alcohol dehydrogenase family.</text>
</comment>
<comment type="caution">
    <text evidence="8">The sequence shown here is derived from an EMBL/GenBank/DDBJ whole genome shotgun (WGS) entry which is preliminary data.</text>
</comment>
<dbReference type="InterPro" id="IPR011032">
    <property type="entry name" value="GroES-like_sf"/>
</dbReference>
<dbReference type="InterPro" id="IPR013154">
    <property type="entry name" value="ADH-like_N"/>
</dbReference>
<evidence type="ECO:0000259" key="7">
    <source>
        <dbReference type="SMART" id="SM00829"/>
    </source>
</evidence>
<comment type="cofactor">
    <cofactor evidence="1 6">
        <name>Zn(2+)</name>
        <dbReference type="ChEBI" id="CHEBI:29105"/>
    </cofactor>
</comment>
<dbReference type="InterPro" id="IPR002328">
    <property type="entry name" value="ADH_Zn_CS"/>
</dbReference>
<dbReference type="AlphaFoldDB" id="A0A8J8B146"/>
<name>A0A8J8B146_9FIRM</name>